<sequence>MNPEDSGGAEAHKDRRRVLTWAKSIFHSVHNHTLHHTGVGIICAVAYFDPGNWGVDLQAGSQFGYKLLFVVLLSGIFAVFLQILASRLGCVTGLDLASHCRLLLHNRPRHTLLYRWLLLYPLYALSELAIVATDLAELLGSGIALCLLFPKLPLWAGVLITASDVIVFLALKDPLGGRPVRLFELVIAGMVFTILICMAIIIAQVHVNWKDTFDGYLPSSTLFKSGGLYTSIGIIGATVMPHSIFLGSALATQDRVSQVSDKLTRVDSSWTVDSVPAPSDAMVTSQHTEILPWRKRIVKDIKEGFSATFRIVPVQHFASEPKNHADRENNSYSFVRAHMYHGMVDLVISLFGLAVVINSLILILAGAVFYYGAGANSGGPASLFDAYDLLRDIVGQEVMTVKKVRCDEDKSDQARVEVIETVNDSRASGSPNHHQAHSDPEEAIEKVNFANGYVVTTFGWLLFLVIVAANVYAIVTLGLGQN</sequence>
<keyword evidence="2 5" id="KW-0812">Transmembrane</keyword>
<dbReference type="OrthoDB" id="409173at2759"/>
<dbReference type="STRING" id="98765.A0A2R6NIF5"/>
<keyword evidence="4 5" id="KW-0472">Membrane</keyword>
<dbReference type="EMBL" id="MLYV02001222">
    <property type="protein sequence ID" value="PSR72081.1"/>
    <property type="molecule type" value="Genomic_DNA"/>
</dbReference>
<organism evidence="6 7">
    <name type="scientific">Hermanssonia centrifuga</name>
    <dbReference type="NCBI Taxonomy" id="98765"/>
    <lineage>
        <taxon>Eukaryota</taxon>
        <taxon>Fungi</taxon>
        <taxon>Dikarya</taxon>
        <taxon>Basidiomycota</taxon>
        <taxon>Agaricomycotina</taxon>
        <taxon>Agaricomycetes</taxon>
        <taxon>Polyporales</taxon>
        <taxon>Meruliaceae</taxon>
        <taxon>Hermanssonia</taxon>
    </lineage>
</organism>
<name>A0A2R6NIF5_9APHY</name>
<accession>A0A2R6NIF5</accession>
<evidence type="ECO:0000256" key="2">
    <source>
        <dbReference type="ARBA" id="ARBA00022692"/>
    </source>
</evidence>
<feature type="transmembrane region" description="Helical" evidence="5">
    <location>
        <begin position="152"/>
        <end position="171"/>
    </location>
</feature>
<dbReference type="Pfam" id="PF01566">
    <property type="entry name" value="Nramp"/>
    <property type="match status" value="1"/>
</dbReference>
<reference evidence="6 7" key="1">
    <citation type="submission" date="2018-02" db="EMBL/GenBank/DDBJ databases">
        <title>Genome sequence of the basidiomycete white-rot fungus Phlebia centrifuga.</title>
        <authorList>
            <person name="Granchi Z."/>
            <person name="Peng M."/>
            <person name="de Vries R.P."/>
            <person name="Hilden K."/>
            <person name="Makela M.R."/>
            <person name="Grigoriev I."/>
            <person name="Riley R."/>
        </authorList>
    </citation>
    <scope>NUCLEOTIDE SEQUENCE [LARGE SCALE GENOMIC DNA]</scope>
    <source>
        <strain evidence="6 7">FBCC195</strain>
    </source>
</reference>
<dbReference type="PANTHER" id="PTHR11706:SF101">
    <property type="entry name" value="MANGANESE TRANSPORTER SMF1"/>
    <property type="match status" value="1"/>
</dbReference>
<feature type="transmembrane region" description="Helical" evidence="5">
    <location>
        <begin position="458"/>
        <end position="479"/>
    </location>
</feature>
<feature type="transmembrane region" description="Helical" evidence="5">
    <location>
        <begin position="112"/>
        <end position="132"/>
    </location>
</feature>
<protein>
    <recommendedName>
        <fullName evidence="8">Natural resistance-associated macrophage protein</fullName>
    </recommendedName>
</protein>
<dbReference type="PANTHER" id="PTHR11706">
    <property type="entry name" value="SOLUTE CARRIER PROTEIN FAMILY 11 MEMBER"/>
    <property type="match status" value="1"/>
</dbReference>
<comment type="subcellular location">
    <subcellularLocation>
        <location evidence="1">Membrane</location>
        <topology evidence="1">Multi-pass membrane protein</topology>
    </subcellularLocation>
</comment>
<dbReference type="GO" id="GO:0005886">
    <property type="term" value="C:plasma membrane"/>
    <property type="evidence" value="ECO:0007669"/>
    <property type="project" value="TreeGrafter"/>
</dbReference>
<feature type="transmembrane region" description="Helical" evidence="5">
    <location>
        <begin position="67"/>
        <end position="91"/>
    </location>
</feature>
<evidence type="ECO:0008006" key="8">
    <source>
        <dbReference type="Google" id="ProtNLM"/>
    </source>
</evidence>
<evidence type="ECO:0000313" key="7">
    <source>
        <dbReference type="Proteomes" id="UP000186601"/>
    </source>
</evidence>
<evidence type="ECO:0000313" key="6">
    <source>
        <dbReference type="EMBL" id="PSR72081.1"/>
    </source>
</evidence>
<comment type="caution">
    <text evidence="6">The sequence shown here is derived from an EMBL/GenBank/DDBJ whole genome shotgun (WGS) entry which is preliminary data.</text>
</comment>
<dbReference type="AlphaFoldDB" id="A0A2R6NIF5"/>
<feature type="transmembrane region" description="Helical" evidence="5">
    <location>
        <begin position="346"/>
        <end position="373"/>
    </location>
</feature>
<gene>
    <name evidence="6" type="ORF">PHLCEN_2v12062</name>
</gene>
<evidence type="ECO:0000256" key="4">
    <source>
        <dbReference type="ARBA" id="ARBA00023136"/>
    </source>
</evidence>
<evidence type="ECO:0000256" key="1">
    <source>
        <dbReference type="ARBA" id="ARBA00004141"/>
    </source>
</evidence>
<keyword evidence="7" id="KW-1185">Reference proteome</keyword>
<dbReference type="NCBIfam" id="NF037982">
    <property type="entry name" value="Nramp_1"/>
    <property type="match status" value="1"/>
</dbReference>
<dbReference type="GO" id="GO:0030026">
    <property type="term" value="P:intracellular manganese ion homeostasis"/>
    <property type="evidence" value="ECO:0007669"/>
    <property type="project" value="TreeGrafter"/>
</dbReference>
<dbReference type="PRINTS" id="PR00447">
    <property type="entry name" value="NATRESASSCMP"/>
</dbReference>
<proteinExistence type="predicted"/>
<dbReference type="GO" id="GO:0015086">
    <property type="term" value="F:cadmium ion transmembrane transporter activity"/>
    <property type="evidence" value="ECO:0007669"/>
    <property type="project" value="TreeGrafter"/>
</dbReference>
<dbReference type="GO" id="GO:0005384">
    <property type="term" value="F:manganese ion transmembrane transporter activity"/>
    <property type="evidence" value="ECO:0007669"/>
    <property type="project" value="TreeGrafter"/>
</dbReference>
<evidence type="ECO:0000256" key="5">
    <source>
        <dbReference type="SAM" id="Phobius"/>
    </source>
</evidence>
<feature type="transmembrane region" description="Helical" evidence="5">
    <location>
        <begin position="227"/>
        <end position="252"/>
    </location>
</feature>
<dbReference type="Proteomes" id="UP000186601">
    <property type="component" value="Unassembled WGS sequence"/>
</dbReference>
<dbReference type="GO" id="GO:0034755">
    <property type="term" value="P:iron ion transmembrane transport"/>
    <property type="evidence" value="ECO:0007669"/>
    <property type="project" value="TreeGrafter"/>
</dbReference>
<feature type="transmembrane region" description="Helical" evidence="5">
    <location>
        <begin position="183"/>
        <end position="207"/>
    </location>
</feature>
<evidence type="ECO:0000256" key="3">
    <source>
        <dbReference type="ARBA" id="ARBA00022989"/>
    </source>
</evidence>
<dbReference type="InterPro" id="IPR001046">
    <property type="entry name" value="NRAMP_fam"/>
</dbReference>
<keyword evidence="3 5" id="KW-1133">Transmembrane helix</keyword>